<name>A0A4Q2KC82_9FIRM</name>
<keyword evidence="2" id="KW-1185">Reference proteome</keyword>
<reference evidence="1 2" key="1">
    <citation type="journal article" date="2019" name="Gut">
        <title>Antibiotics-induced monodominance of a novel gut bacterial order.</title>
        <authorList>
            <person name="Hildebrand F."/>
            <person name="Moitinho-Silva L."/>
            <person name="Blasche S."/>
            <person name="Jahn M.T."/>
            <person name="Gossmann T.I."/>
            <person name="Heuerta-Cepas J."/>
            <person name="Hercog R."/>
            <person name="Luetge M."/>
            <person name="Bahram M."/>
            <person name="Pryszlak A."/>
            <person name="Alves R.J."/>
            <person name="Waszak S.M."/>
            <person name="Zhu A."/>
            <person name="Ye L."/>
            <person name="Costea P.I."/>
            <person name="Aalvink S."/>
            <person name="Belzer C."/>
            <person name="Forslund S.K."/>
            <person name="Sunagawa S."/>
            <person name="Hentschel U."/>
            <person name="Merten C."/>
            <person name="Patil K.R."/>
            <person name="Benes V."/>
            <person name="Bork P."/>
        </authorList>
    </citation>
    <scope>NUCLEOTIDE SEQUENCE [LARGE SCALE GENOMIC DNA]</scope>
    <source>
        <strain evidence="1 2">HDS1380</strain>
    </source>
</reference>
<evidence type="ECO:0000313" key="2">
    <source>
        <dbReference type="Proteomes" id="UP000291269"/>
    </source>
</evidence>
<dbReference type="RefSeq" id="WP_129223203.1">
    <property type="nucleotide sequence ID" value="NZ_SDOZ01000002.1"/>
</dbReference>
<sequence>MAKKRRKYSVAERVNYHKKRASSSAVSDNQRYYSRHWLDGYNDPHAENNFRAISAEIKRERGHMTKSDAVVYYGYRNGLKARLDGSSIGKR</sequence>
<proteinExistence type="predicted"/>
<comment type="caution">
    <text evidence="1">The sequence shown here is derived from an EMBL/GenBank/DDBJ whole genome shotgun (WGS) entry which is preliminary data.</text>
</comment>
<dbReference type="EMBL" id="SDOZ01000002">
    <property type="protein sequence ID" value="RXZ60983.1"/>
    <property type="molecule type" value="Genomic_DNA"/>
</dbReference>
<dbReference type="Proteomes" id="UP000291269">
    <property type="component" value="Unassembled WGS sequence"/>
</dbReference>
<accession>A0A4Q2KC82</accession>
<evidence type="ECO:0000313" key="1">
    <source>
        <dbReference type="EMBL" id="RXZ60983.1"/>
    </source>
</evidence>
<dbReference type="AlphaFoldDB" id="A0A4Q2KC82"/>
<organism evidence="1 2">
    <name type="scientific">Candidatus Borkfalkia ceftriaxoniphila</name>
    <dbReference type="NCBI Taxonomy" id="2508949"/>
    <lineage>
        <taxon>Bacteria</taxon>
        <taxon>Bacillati</taxon>
        <taxon>Bacillota</taxon>
        <taxon>Clostridia</taxon>
        <taxon>Christensenellales</taxon>
        <taxon>Christensenellaceae</taxon>
        <taxon>Candidatus Borkfalkia</taxon>
    </lineage>
</organism>
<protein>
    <submittedName>
        <fullName evidence="1">Uncharacterized protein</fullName>
    </submittedName>
</protein>
<gene>
    <name evidence="1" type="ORF">ESZ91_00955</name>
</gene>